<dbReference type="AlphaFoldDB" id="K3WL12"/>
<evidence type="ECO:0000256" key="2">
    <source>
        <dbReference type="ARBA" id="ARBA00022692"/>
    </source>
</evidence>
<evidence type="ECO:0000256" key="4">
    <source>
        <dbReference type="ARBA" id="ARBA00023136"/>
    </source>
</evidence>
<accession>K3WL12</accession>
<evidence type="ECO:0000256" key="7">
    <source>
        <dbReference type="SAM" id="Phobius"/>
    </source>
</evidence>
<dbReference type="Proteomes" id="UP000019132">
    <property type="component" value="Unassembled WGS sequence"/>
</dbReference>
<protein>
    <recommendedName>
        <fullName evidence="8">Membrane insertase YidC/Oxa/ALB C-terminal domain-containing protein</fullName>
    </recommendedName>
</protein>
<dbReference type="STRING" id="431595.K3WL12"/>
<proteinExistence type="inferred from homology"/>
<keyword evidence="2 5" id="KW-0812">Transmembrane</keyword>
<feature type="compositionally biased region" description="Basic residues" evidence="6">
    <location>
        <begin position="362"/>
        <end position="376"/>
    </location>
</feature>
<dbReference type="CDD" id="cd20069">
    <property type="entry name" value="5TM_Oxa1-like"/>
    <property type="match status" value="1"/>
</dbReference>
<dbReference type="InParanoid" id="K3WL12"/>
<dbReference type="PANTHER" id="PTHR12428:SF65">
    <property type="entry name" value="CYTOCHROME C OXIDASE ASSEMBLY PROTEIN COX18, MITOCHONDRIAL"/>
    <property type="match status" value="1"/>
</dbReference>
<dbReference type="InterPro" id="IPR001708">
    <property type="entry name" value="YidC/ALB3/OXA1/COX18"/>
</dbReference>
<keyword evidence="10" id="KW-1185">Reference proteome</keyword>
<evidence type="ECO:0000256" key="5">
    <source>
        <dbReference type="RuleBase" id="RU003945"/>
    </source>
</evidence>
<dbReference type="EnsemblProtists" id="PYU1_T005654">
    <property type="protein sequence ID" value="PYU1_T005654"/>
    <property type="gene ID" value="PYU1_G005643"/>
</dbReference>
<evidence type="ECO:0000256" key="1">
    <source>
        <dbReference type="ARBA" id="ARBA00004141"/>
    </source>
</evidence>
<sequence>MVMLTHMRRMQPAAARAMGHSARVPFPAASAQHLRFGTKLSAVQFIVPTHASSFGARRSFSSTPVVSGLADDDKVVAMSPVEAAQQALETASGAIEYSNVADLGFGLSDIAIRSLDVIHATTGLPWWATIIATTFAVRTVFFPITVISMRNSAKMKAFQPDMEKLKAEMDLNPQKDPNTVKEFQTKYKALMKKHDVNPFLGMITPMSQIPVFLGFFWGLQEIAKYFPEYSTEGTLWFNDLSAADPTLALPVISSALMVASVELGGEALPEDYKDQVKFGMRALAVVMIPITMNFSSGIFVYWVSSNLFTVVQTAALRVNAIKRVLKIPVQETHRIPVTATTNLSPFQAAVSRAKEGTTIQTHMHKPIKKNNQKKNN</sequence>
<dbReference type="GO" id="GO:0032977">
    <property type="term" value="F:membrane insertase activity"/>
    <property type="evidence" value="ECO:0007669"/>
    <property type="project" value="InterPro"/>
</dbReference>
<dbReference type="InterPro" id="IPR028055">
    <property type="entry name" value="YidC/Oxa/ALB_C"/>
</dbReference>
<evidence type="ECO:0000313" key="10">
    <source>
        <dbReference type="Proteomes" id="UP000019132"/>
    </source>
</evidence>
<dbReference type="OMA" id="FWGLQEI"/>
<dbReference type="eggNOG" id="KOG1239">
    <property type="taxonomic scope" value="Eukaryota"/>
</dbReference>
<dbReference type="Pfam" id="PF02096">
    <property type="entry name" value="60KD_IMP"/>
    <property type="match status" value="1"/>
</dbReference>
<evidence type="ECO:0000256" key="6">
    <source>
        <dbReference type="SAM" id="MobiDB-lite"/>
    </source>
</evidence>
<evidence type="ECO:0000259" key="8">
    <source>
        <dbReference type="Pfam" id="PF02096"/>
    </source>
</evidence>
<dbReference type="GO" id="GO:0005743">
    <property type="term" value="C:mitochondrial inner membrane"/>
    <property type="evidence" value="ECO:0007669"/>
    <property type="project" value="TreeGrafter"/>
</dbReference>
<name>K3WL12_GLOUD</name>
<dbReference type="NCBIfam" id="TIGR03592">
    <property type="entry name" value="yidC_oxa1_cterm"/>
    <property type="match status" value="1"/>
</dbReference>
<keyword evidence="3 7" id="KW-1133">Transmembrane helix</keyword>
<feature type="transmembrane region" description="Helical" evidence="7">
    <location>
        <begin position="124"/>
        <end position="147"/>
    </location>
</feature>
<feature type="domain" description="Membrane insertase YidC/Oxa/ALB C-terminal" evidence="8">
    <location>
        <begin position="126"/>
        <end position="315"/>
    </location>
</feature>
<feature type="transmembrane region" description="Helical" evidence="7">
    <location>
        <begin position="196"/>
        <end position="219"/>
    </location>
</feature>
<evidence type="ECO:0000313" key="9">
    <source>
        <dbReference type="EnsemblProtists" id="PYU1_T005654"/>
    </source>
</evidence>
<feature type="transmembrane region" description="Helical" evidence="7">
    <location>
        <begin position="280"/>
        <end position="303"/>
    </location>
</feature>
<keyword evidence="4 7" id="KW-0472">Membrane</keyword>
<dbReference type="HOGENOM" id="CLU_029282_0_0_1"/>
<dbReference type="GO" id="GO:0032979">
    <property type="term" value="P:protein insertion into mitochondrial inner membrane from matrix"/>
    <property type="evidence" value="ECO:0007669"/>
    <property type="project" value="TreeGrafter"/>
</dbReference>
<evidence type="ECO:0000256" key="3">
    <source>
        <dbReference type="ARBA" id="ARBA00022989"/>
    </source>
</evidence>
<organism evidence="9 10">
    <name type="scientific">Globisporangium ultimum (strain ATCC 200006 / CBS 805.95 / DAOM BR144)</name>
    <name type="common">Pythium ultimum</name>
    <dbReference type="NCBI Taxonomy" id="431595"/>
    <lineage>
        <taxon>Eukaryota</taxon>
        <taxon>Sar</taxon>
        <taxon>Stramenopiles</taxon>
        <taxon>Oomycota</taxon>
        <taxon>Peronosporomycetes</taxon>
        <taxon>Pythiales</taxon>
        <taxon>Pythiaceae</taxon>
        <taxon>Globisporangium</taxon>
    </lineage>
</organism>
<reference evidence="10" key="2">
    <citation type="submission" date="2010-04" db="EMBL/GenBank/DDBJ databases">
        <authorList>
            <person name="Buell R."/>
            <person name="Hamilton J."/>
            <person name="Hostetler J."/>
        </authorList>
    </citation>
    <scope>NUCLEOTIDE SEQUENCE [LARGE SCALE GENOMIC DNA]</scope>
    <source>
        <strain evidence="10">DAOM:BR144</strain>
    </source>
</reference>
<comment type="similarity">
    <text evidence="5">Belongs to the OXA1/ALB3/YidC family.</text>
</comment>
<reference evidence="9" key="3">
    <citation type="submission" date="2015-02" db="UniProtKB">
        <authorList>
            <consortium name="EnsemblProtists"/>
        </authorList>
    </citation>
    <scope>IDENTIFICATION</scope>
    <source>
        <strain evidence="9">DAOM BR144</strain>
    </source>
</reference>
<dbReference type="VEuPathDB" id="FungiDB:PYU1_G005643"/>
<dbReference type="EMBL" id="GL376573">
    <property type="status" value="NOT_ANNOTATED_CDS"/>
    <property type="molecule type" value="Genomic_DNA"/>
</dbReference>
<reference evidence="10" key="1">
    <citation type="journal article" date="2010" name="Genome Biol.">
        <title>Genome sequence of the necrotrophic plant pathogen Pythium ultimum reveals original pathogenicity mechanisms and effector repertoire.</title>
        <authorList>
            <person name="Levesque C.A."/>
            <person name="Brouwer H."/>
            <person name="Cano L."/>
            <person name="Hamilton J.P."/>
            <person name="Holt C."/>
            <person name="Huitema E."/>
            <person name="Raffaele S."/>
            <person name="Robideau G.P."/>
            <person name="Thines M."/>
            <person name="Win J."/>
            <person name="Zerillo M.M."/>
            <person name="Beakes G.W."/>
            <person name="Boore J.L."/>
            <person name="Busam D."/>
            <person name="Dumas B."/>
            <person name="Ferriera S."/>
            <person name="Fuerstenberg S.I."/>
            <person name="Gachon C.M."/>
            <person name="Gaulin E."/>
            <person name="Govers F."/>
            <person name="Grenville-Briggs L."/>
            <person name="Horner N."/>
            <person name="Hostetler J."/>
            <person name="Jiang R.H."/>
            <person name="Johnson J."/>
            <person name="Krajaejun T."/>
            <person name="Lin H."/>
            <person name="Meijer H.J."/>
            <person name="Moore B."/>
            <person name="Morris P."/>
            <person name="Phuntmart V."/>
            <person name="Puiu D."/>
            <person name="Shetty J."/>
            <person name="Stajich J.E."/>
            <person name="Tripathy S."/>
            <person name="Wawra S."/>
            <person name="van West P."/>
            <person name="Whitty B.R."/>
            <person name="Coutinho P.M."/>
            <person name="Henrissat B."/>
            <person name="Martin F."/>
            <person name="Thomas P.D."/>
            <person name="Tyler B.M."/>
            <person name="De Vries R.P."/>
            <person name="Kamoun S."/>
            <person name="Yandell M."/>
            <person name="Tisserat N."/>
            <person name="Buell C.R."/>
        </authorList>
    </citation>
    <scope>NUCLEOTIDE SEQUENCE</scope>
    <source>
        <strain evidence="10">DAOM:BR144</strain>
    </source>
</reference>
<dbReference type="PANTHER" id="PTHR12428">
    <property type="entry name" value="OXA1"/>
    <property type="match status" value="1"/>
</dbReference>
<comment type="subcellular location">
    <subcellularLocation>
        <location evidence="1 5">Membrane</location>
        <topology evidence="1 5">Multi-pass membrane protein</topology>
    </subcellularLocation>
</comment>
<feature type="region of interest" description="Disordered" evidence="6">
    <location>
        <begin position="356"/>
        <end position="376"/>
    </location>
</feature>